<name>A0ABS7ZLH5_9GAMM</name>
<dbReference type="SUPFAM" id="SSF48452">
    <property type="entry name" value="TPR-like"/>
    <property type="match status" value="1"/>
</dbReference>
<dbReference type="InterPro" id="IPR011990">
    <property type="entry name" value="TPR-like_helical_dom_sf"/>
</dbReference>
<dbReference type="Gene3D" id="1.25.40.10">
    <property type="entry name" value="Tetratricopeptide repeat domain"/>
    <property type="match status" value="2"/>
</dbReference>
<dbReference type="RefSeq" id="WP_225671708.1">
    <property type="nucleotide sequence ID" value="NZ_JAEDAH010000013.1"/>
</dbReference>
<accession>A0ABS7ZLH5</accession>
<organism evidence="1 2">
    <name type="scientific">Thalassolituus marinus</name>
    <dbReference type="NCBI Taxonomy" id="671053"/>
    <lineage>
        <taxon>Bacteria</taxon>
        <taxon>Pseudomonadati</taxon>
        <taxon>Pseudomonadota</taxon>
        <taxon>Gammaproteobacteria</taxon>
        <taxon>Oceanospirillales</taxon>
        <taxon>Oceanospirillaceae</taxon>
        <taxon>Thalassolituus</taxon>
    </lineage>
</organism>
<dbReference type="Pfam" id="PF13432">
    <property type="entry name" value="TPR_16"/>
    <property type="match status" value="1"/>
</dbReference>
<dbReference type="InterPro" id="IPR019734">
    <property type="entry name" value="TPR_rpt"/>
</dbReference>
<gene>
    <name evidence="1" type="ORF">I9W95_03010</name>
</gene>
<dbReference type="Proteomes" id="UP000714380">
    <property type="component" value="Unassembled WGS sequence"/>
</dbReference>
<evidence type="ECO:0000313" key="1">
    <source>
        <dbReference type="EMBL" id="MCA6062569.1"/>
    </source>
</evidence>
<dbReference type="Pfam" id="PF13414">
    <property type="entry name" value="TPR_11"/>
    <property type="match status" value="1"/>
</dbReference>
<dbReference type="SMART" id="SM00028">
    <property type="entry name" value="TPR"/>
    <property type="match status" value="3"/>
</dbReference>
<proteinExistence type="predicted"/>
<keyword evidence="2" id="KW-1185">Reference proteome</keyword>
<comment type="caution">
    <text evidence="1">The sequence shown here is derived from an EMBL/GenBank/DDBJ whole genome shotgun (WGS) entry which is preliminary data.</text>
</comment>
<evidence type="ECO:0000313" key="2">
    <source>
        <dbReference type="Proteomes" id="UP000714380"/>
    </source>
</evidence>
<protein>
    <submittedName>
        <fullName evidence="1">Tetratricopeptide repeat protein</fullName>
    </submittedName>
</protein>
<dbReference type="EMBL" id="JAEDAH010000013">
    <property type="protein sequence ID" value="MCA6062569.1"/>
    <property type="molecule type" value="Genomic_DNA"/>
</dbReference>
<sequence>MSIRFADSLRAYVVLLVFSMLMTGCSLFKPAPEIVDSDPTQQPLPAELVSAYNDGLSLLEDGEYLAAETHWQALAEQYGMFPGVMLNYALSLYRLEKYEDALTQVSAAQAVNAEFCPAFSVRALIERELGQFREAESSYLSAISCNPQNADARYNLGILYDLYLHDLPKALEQYTQVQSMQSSSDERLSIWITDLERRASAEQVAGEGS</sequence>
<reference evidence="1 2" key="1">
    <citation type="submission" date="2020-12" db="EMBL/GenBank/DDBJ databases">
        <title>Novel Thalassolituus-related marine hydrocarbonoclastic bacteria mediated algae-derived hydrocarbons mineralization in twilight zone of the northern South China Sea.</title>
        <authorList>
            <person name="Dong C."/>
        </authorList>
    </citation>
    <scope>NUCLEOTIDE SEQUENCE [LARGE SCALE GENOMIC DNA]</scope>
    <source>
        <strain evidence="1 2">IMCC1826</strain>
    </source>
</reference>
<dbReference type="PROSITE" id="PS51257">
    <property type="entry name" value="PROKAR_LIPOPROTEIN"/>
    <property type="match status" value="1"/>
</dbReference>